<dbReference type="PANTHER" id="PTHR43335:SF4">
    <property type="entry name" value="ABC TRANSPORTER, ATP-BINDING PROTEIN"/>
    <property type="match status" value="1"/>
</dbReference>
<gene>
    <name evidence="6" type="ORF">JVW63_08910</name>
</gene>
<keyword evidence="7" id="KW-1185">Reference proteome</keyword>
<evidence type="ECO:0000256" key="3">
    <source>
        <dbReference type="ARBA" id="ARBA00022741"/>
    </source>
</evidence>
<dbReference type="SMART" id="SM00382">
    <property type="entry name" value="AAA"/>
    <property type="match status" value="1"/>
</dbReference>
<dbReference type="InterPro" id="IPR003439">
    <property type="entry name" value="ABC_transporter-like_ATP-bd"/>
</dbReference>
<evidence type="ECO:0000256" key="1">
    <source>
        <dbReference type="ARBA" id="ARBA00005417"/>
    </source>
</evidence>
<dbReference type="PROSITE" id="PS50893">
    <property type="entry name" value="ABC_TRANSPORTER_2"/>
    <property type="match status" value="1"/>
</dbReference>
<keyword evidence="2" id="KW-0813">Transport</keyword>
<dbReference type="SUPFAM" id="SSF52540">
    <property type="entry name" value="P-loop containing nucleoside triphosphate hydrolases"/>
    <property type="match status" value="1"/>
</dbReference>
<dbReference type="InterPro" id="IPR027417">
    <property type="entry name" value="P-loop_NTPase"/>
</dbReference>
<keyword evidence="3" id="KW-0547">Nucleotide-binding</keyword>
<name>A0ABS2TI77_9ACTO</name>
<dbReference type="InterPro" id="IPR003593">
    <property type="entry name" value="AAA+_ATPase"/>
</dbReference>
<evidence type="ECO:0000313" key="7">
    <source>
        <dbReference type="Proteomes" id="UP000705983"/>
    </source>
</evidence>
<keyword evidence="4 6" id="KW-0067">ATP-binding</keyword>
<organism evidence="6 7">
    <name type="scientific">Flaviflexus equikiangi</name>
    <dbReference type="NCBI Taxonomy" id="2758573"/>
    <lineage>
        <taxon>Bacteria</taxon>
        <taxon>Bacillati</taxon>
        <taxon>Actinomycetota</taxon>
        <taxon>Actinomycetes</taxon>
        <taxon>Actinomycetales</taxon>
        <taxon>Actinomycetaceae</taxon>
        <taxon>Flaviflexus</taxon>
    </lineage>
</organism>
<evidence type="ECO:0000256" key="4">
    <source>
        <dbReference type="ARBA" id="ARBA00022840"/>
    </source>
</evidence>
<proteinExistence type="inferred from homology"/>
<protein>
    <submittedName>
        <fullName evidence="6">ABC transporter ATP-binding protein</fullName>
    </submittedName>
</protein>
<comment type="caution">
    <text evidence="6">The sequence shown here is derived from an EMBL/GenBank/DDBJ whole genome shotgun (WGS) entry which is preliminary data.</text>
</comment>
<dbReference type="CDD" id="cd03230">
    <property type="entry name" value="ABC_DR_subfamily_A"/>
    <property type="match status" value="1"/>
</dbReference>
<dbReference type="Proteomes" id="UP000705983">
    <property type="component" value="Unassembled WGS sequence"/>
</dbReference>
<sequence>MAERALVVTELTKSYGEKLALDGLSVSLEDGAACALVGPNGAGKTTLISILLGLIAGDSGRATIFGDEAGSIAARKHIGYLPDVPSFPGWMRADEVLHLSRRLSGGDDVVDPLLEAVGLAGNRRPVRMFSRGMKQRLGLAQALVSSPRLLILDEPTSALDPAGQRLFHDLVRSLRGRATVLYSTHSLGEAEQVCDSAIIVNAGRLVRQSSMDNLIREGQGLFLDVSGPVDRLVDLLGRVPWVSALDRSGATRQTLSLRVADLETAQRELPGLIASSGVVLHSLNPRGLADIFLDLTGDSR</sequence>
<dbReference type="GO" id="GO:0005524">
    <property type="term" value="F:ATP binding"/>
    <property type="evidence" value="ECO:0007669"/>
    <property type="project" value="UniProtKB-KW"/>
</dbReference>
<evidence type="ECO:0000259" key="5">
    <source>
        <dbReference type="PROSITE" id="PS50893"/>
    </source>
</evidence>
<evidence type="ECO:0000256" key="2">
    <source>
        <dbReference type="ARBA" id="ARBA00022448"/>
    </source>
</evidence>
<feature type="domain" description="ABC transporter" evidence="5">
    <location>
        <begin position="6"/>
        <end position="227"/>
    </location>
</feature>
<accession>A0ABS2TI77</accession>
<dbReference type="Gene3D" id="3.40.50.300">
    <property type="entry name" value="P-loop containing nucleotide triphosphate hydrolases"/>
    <property type="match status" value="1"/>
</dbReference>
<reference evidence="7" key="1">
    <citation type="submission" date="2021-02" db="EMBL/GenBank/DDBJ databases">
        <title>Leucobacter sp. CX169.</title>
        <authorList>
            <person name="Cheng Y."/>
        </authorList>
    </citation>
    <scope>NUCLEOTIDE SEQUENCE [LARGE SCALE GENOMIC DNA]</scope>
    <source>
        <strain evidence="7">JY899</strain>
    </source>
</reference>
<dbReference type="Pfam" id="PF00005">
    <property type="entry name" value="ABC_tran"/>
    <property type="match status" value="1"/>
</dbReference>
<dbReference type="EMBL" id="JAFFJS010000005">
    <property type="protein sequence ID" value="MBM9433813.1"/>
    <property type="molecule type" value="Genomic_DNA"/>
</dbReference>
<dbReference type="PANTHER" id="PTHR43335">
    <property type="entry name" value="ABC TRANSPORTER, ATP-BINDING PROTEIN"/>
    <property type="match status" value="1"/>
</dbReference>
<dbReference type="RefSeq" id="WP_187996931.1">
    <property type="nucleotide sequence ID" value="NZ_JACEXG010000005.1"/>
</dbReference>
<evidence type="ECO:0000313" key="6">
    <source>
        <dbReference type="EMBL" id="MBM9433813.1"/>
    </source>
</evidence>
<comment type="similarity">
    <text evidence="1">Belongs to the ABC transporter superfamily.</text>
</comment>